<dbReference type="AlphaFoldDB" id="A0AAV2ITV8"/>
<keyword evidence="6" id="KW-1185">Reference proteome</keyword>
<feature type="transmembrane region" description="Helical" evidence="3">
    <location>
        <begin position="448"/>
        <end position="473"/>
    </location>
</feature>
<name>A0AAV2ITV8_KNICA</name>
<dbReference type="InterPro" id="IPR027841">
    <property type="entry name" value="IL-17_rcpt_C/E_N"/>
</dbReference>
<reference evidence="5 6" key="1">
    <citation type="submission" date="2024-04" db="EMBL/GenBank/DDBJ databases">
        <authorList>
            <person name="Waldvogel A.-M."/>
            <person name="Schoenle A."/>
        </authorList>
    </citation>
    <scope>NUCLEOTIDE SEQUENCE [LARGE SCALE GENOMIC DNA]</scope>
</reference>
<feature type="domain" description="Interleukin-17 receptor C/E N-terminal" evidence="4">
    <location>
        <begin position="116"/>
        <end position="360"/>
    </location>
</feature>
<evidence type="ECO:0000259" key="4">
    <source>
        <dbReference type="Pfam" id="PF15037"/>
    </source>
</evidence>
<evidence type="ECO:0000256" key="2">
    <source>
        <dbReference type="SAM" id="MobiDB-lite"/>
    </source>
</evidence>
<evidence type="ECO:0000256" key="3">
    <source>
        <dbReference type="SAM" id="Phobius"/>
    </source>
</evidence>
<dbReference type="PANTHER" id="PTHR15583">
    <property type="entry name" value="INTERLEUKIN-17 RECEPTOR"/>
    <property type="match status" value="1"/>
</dbReference>
<feature type="compositionally biased region" description="Polar residues" evidence="2">
    <location>
        <begin position="507"/>
        <end position="521"/>
    </location>
</feature>
<keyword evidence="3" id="KW-1133">Transmembrane helix</keyword>
<keyword evidence="3" id="KW-0812">Transmembrane</keyword>
<accession>A0AAV2ITV8</accession>
<evidence type="ECO:0000313" key="6">
    <source>
        <dbReference type="Proteomes" id="UP001497482"/>
    </source>
</evidence>
<dbReference type="Pfam" id="PF15037">
    <property type="entry name" value="IL17_R_N"/>
    <property type="match status" value="1"/>
</dbReference>
<sequence>MRLTGAEDHNRLERIEACGSKCSQGLICSMKSHFLFPLPCKSPPEEFHTPAVFQNLSLSTVLRCDERDKCSMYLRIQTRLQLSDSIKGVSICTSSPGLFPNCRIISFSRDSRKRLSSSQVDIENDCTKLSVEQEVHVTLETFPSYCGANWTQAYTAPGCTKKDLRRHVPDCITGKLLYKLNAEEKSLTVNVTEMREDHTYNLRLCHDKGYVCMSAGPLTVIKKEDPIKSATLSYAKVVPCLCIEGWSNVLDAHRVRVCPFRQHVEELWTGITFDPTEVSLSWHPQCPLTARVTLCQKQEQNDCIDIPHTSHNVSKQKVKFVGVESHPQLCLKFSVEAEDWIRCPFDNRIFTVWEVSRNDKGDVVLFSPAPGIFSVDLCDLESVLPSQTCLSTQGFTVEVEKMASVEVPLPTEILPQTFCLQVRRKDLRYSTTHVHCFDQNSKTSFPTWIIASAGVLLALVILTMLVLHIWLTVHQKMMVKSKDSPCLYEAHKDVPPVCVVSAPEPDSATNNNNEKVNLLSD</sequence>
<evidence type="ECO:0000313" key="5">
    <source>
        <dbReference type="EMBL" id="CAL1568637.1"/>
    </source>
</evidence>
<feature type="region of interest" description="Disordered" evidence="2">
    <location>
        <begin position="502"/>
        <end position="521"/>
    </location>
</feature>
<gene>
    <name evidence="5" type="ORF">KC01_LOCUS1217</name>
</gene>
<protein>
    <recommendedName>
        <fullName evidence="4">Interleukin-17 receptor C/E N-terminal domain-containing protein</fullName>
    </recommendedName>
</protein>
<dbReference type="Proteomes" id="UP001497482">
    <property type="component" value="Chromosome 1"/>
</dbReference>
<organism evidence="5 6">
    <name type="scientific">Knipowitschia caucasica</name>
    <name type="common">Caucasian dwarf goby</name>
    <name type="synonym">Pomatoschistus caucasicus</name>
    <dbReference type="NCBI Taxonomy" id="637954"/>
    <lineage>
        <taxon>Eukaryota</taxon>
        <taxon>Metazoa</taxon>
        <taxon>Chordata</taxon>
        <taxon>Craniata</taxon>
        <taxon>Vertebrata</taxon>
        <taxon>Euteleostomi</taxon>
        <taxon>Actinopterygii</taxon>
        <taxon>Neopterygii</taxon>
        <taxon>Teleostei</taxon>
        <taxon>Neoteleostei</taxon>
        <taxon>Acanthomorphata</taxon>
        <taxon>Gobiaria</taxon>
        <taxon>Gobiiformes</taxon>
        <taxon>Gobioidei</taxon>
        <taxon>Gobiidae</taxon>
        <taxon>Gobiinae</taxon>
        <taxon>Knipowitschia</taxon>
    </lineage>
</organism>
<evidence type="ECO:0000256" key="1">
    <source>
        <dbReference type="ARBA" id="ARBA00022729"/>
    </source>
</evidence>
<dbReference type="EMBL" id="OZ035823">
    <property type="protein sequence ID" value="CAL1568637.1"/>
    <property type="molecule type" value="Genomic_DNA"/>
</dbReference>
<dbReference type="GO" id="GO:0030368">
    <property type="term" value="F:interleukin-17 receptor activity"/>
    <property type="evidence" value="ECO:0007669"/>
    <property type="project" value="InterPro"/>
</dbReference>
<dbReference type="PANTHER" id="PTHR15583:SF10">
    <property type="entry name" value="INTERLEUKIN-17 RECEPTOR E-LIKE-RELATED"/>
    <property type="match status" value="1"/>
</dbReference>
<proteinExistence type="predicted"/>
<keyword evidence="3" id="KW-0472">Membrane</keyword>
<keyword evidence="1" id="KW-0732">Signal</keyword>
<dbReference type="InterPro" id="IPR039465">
    <property type="entry name" value="IL-17_rcpt-like"/>
</dbReference>